<dbReference type="VEuPathDB" id="TriTrypDB:BSAL_52300"/>
<feature type="coiled-coil region" evidence="1">
    <location>
        <begin position="202"/>
        <end position="229"/>
    </location>
</feature>
<dbReference type="AlphaFoldDB" id="A0A0S4IKY5"/>
<name>A0A0S4IKY5_BODSA</name>
<accession>A0A0S4IKY5</accession>
<reference evidence="4" key="1">
    <citation type="submission" date="2015-09" db="EMBL/GenBank/DDBJ databases">
        <authorList>
            <consortium name="Pathogen Informatics"/>
        </authorList>
    </citation>
    <scope>NUCLEOTIDE SEQUENCE [LARGE SCALE GENOMIC DNA]</scope>
    <source>
        <strain evidence="4">Lake Konstanz</strain>
    </source>
</reference>
<keyword evidence="4" id="KW-1185">Reference proteome</keyword>
<keyword evidence="1" id="KW-0175">Coiled coil</keyword>
<dbReference type="EMBL" id="CYKH01000080">
    <property type="protein sequence ID" value="CUE70057.1"/>
    <property type="molecule type" value="Genomic_DNA"/>
</dbReference>
<feature type="compositionally biased region" description="Low complexity" evidence="2">
    <location>
        <begin position="470"/>
        <end position="483"/>
    </location>
</feature>
<feature type="region of interest" description="Disordered" evidence="2">
    <location>
        <begin position="470"/>
        <end position="500"/>
    </location>
</feature>
<proteinExistence type="predicted"/>
<feature type="non-terminal residue" evidence="3">
    <location>
        <position position="1"/>
    </location>
</feature>
<evidence type="ECO:0000313" key="3">
    <source>
        <dbReference type="EMBL" id="CUE70057.1"/>
    </source>
</evidence>
<feature type="region of interest" description="Disordered" evidence="2">
    <location>
        <begin position="321"/>
        <end position="344"/>
    </location>
</feature>
<feature type="coiled-coil region" evidence="1">
    <location>
        <begin position="69"/>
        <end position="110"/>
    </location>
</feature>
<sequence length="529" mass="58528">EKALQDVELKRIREVVIPNLEQRIEDLTVKLDASQRRCSNLKERTTQDAAQVARAKSVESDSVETSQLVAALRDKISALETALSSKREALRSTLEDRSKLIAQVDEMRQEVATMHTKVRSMQRHSDDQHRASDLAVKDANHAKATAERDLQALRSKGVKDAAQRLSSDLCQVVRRVIQKMLERSQRTHHRKEATEALLHKVLDKYEHDVEVLQSHLAEAEASAQSLSDALHHARGHMEVLEQERTQYLQAQTQHHHTTGDAALVATKVLDVSKELRPSCHNISVDILGISLNDLIGLQMAPAPQVPTVVPTQEQRTAEYLHQAHHTSRSSYDVTGGKRSGGISPMRGLREEFLASRHTDNDDDHSRGAELLKAFTTAEHSPDADDEGAIDGHSPVISAFRVACDTPQVGDLMLTAFDRSPLRSLISKFVERMLLASSEEGADEDRHIGDMPSELRETVRQVLFGMSHVSAKASSPSNSSSQHQTSRHMGFADSQHDAVNSSSSSSASARLLYHAATLRSVLLTIVDLLI</sequence>
<evidence type="ECO:0000256" key="2">
    <source>
        <dbReference type="SAM" id="MobiDB-lite"/>
    </source>
</evidence>
<feature type="coiled-coil region" evidence="1">
    <location>
        <begin position="17"/>
        <end position="44"/>
    </location>
</feature>
<organism evidence="3 4">
    <name type="scientific">Bodo saltans</name>
    <name type="common">Flagellated protozoan</name>
    <dbReference type="NCBI Taxonomy" id="75058"/>
    <lineage>
        <taxon>Eukaryota</taxon>
        <taxon>Discoba</taxon>
        <taxon>Euglenozoa</taxon>
        <taxon>Kinetoplastea</taxon>
        <taxon>Metakinetoplastina</taxon>
        <taxon>Eubodonida</taxon>
        <taxon>Bodonidae</taxon>
        <taxon>Bodo</taxon>
    </lineage>
</organism>
<evidence type="ECO:0000313" key="4">
    <source>
        <dbReference type="Proteomes" id="UP000051952"/>
    </source>
</evidence>
<evidence type="ECO:0000256" key="1">
    <source>
        <dbReference type="SAM" id="Coils"/>
    </source>
</evidence>
<protein>
    <submittedName>
        <fullName evidence="3">Uncharacterized protein</fullName>
    </submittedName>
</protein>
<gene>
    <name evidence="3" type="ORF">BSAL_52300</name>
</gene>
<dbReference type="Proteomes" id="UP000051952">
    <property type="component" value="Unassembled WGS sequence"/>
</dbReference>